<proteinExistence type="predicted"/>
<dbReference type="SUPFAM" id="SSF48452">
    <property type="entry name" value="TPR-like"/>
    <property type="match status" value="1"/>
</dbReference>
<dbReference type="Proteomes" id="UP000184447">
    <property type="component" value="Unassembled WGS sequence"/>
</dbReference>
<dbReference type="CDD" id="cd00093">
    <property type="entry name" value="HTH_XRE"/>
    <property type="match status" value="1"/>
</dbReference>
<evidence type="ECO:0000259" key="1">
    <source>
        <dbReference type="PROSITE" id="PS50943"/>
    </source>
</evidence>
<feature type="domain" description="HTH cro/C1-type" evidence="1">
    <location>
        <begin position="10"/>
        <end position="63"/>
    </location>
</feature>
<accession>A0A1M5UW82</accession>
<gene>
    <name evidence="2" type="ORF">SAMN02745207_01948</name>
</gene>
<dbReference type="InterPro" id="IPR001387">
    <property type="entry name" value="Cro/C1-type_HTH"/>
</dbReference>
<protein>
    <submittedName>
        <fullName evidence="2">Helix-turn-helix domain-containing protein</fullName>
    </submittedName>
</protein>
<dbReference type="OrthoDB" id="2986817at2"/>
<dbReference type="GO" id="GO:0003677">
    <property type="term" value="F:DNA binding"/>
    <property type="evidence" value="ECO:0007669"/>
    <property type="project" value="InterPro"/>
</dbReference>
<dbReference type="AlphaFoldDB" id="A0A1M5UW82"/>
<evidence type="ECO:0000313" key="2">
    <source>
        <dbReference type="EMBL" id="SHH67287.1"/>
    </source>
</evidence>
<reference evidence="2 3" key="1">
    <citation type="submission" date="2016-11" db="EMBL/GenBank/DDBJ databases">
        <authorList>
            <person name="Jaros S."/>
            <person name="Januszkiewicz K."/>
            <person name="Wedrychowicz H."/>
        </authorList>
    </citation>
    <scope>NUCLEOTIDE SEQUENCE [LARGE SCALE GENOMIC DNA]</scope>
    <source>
        <strain evidence="2 3">DSM 8605</strain>
    </source>
</reference>
<dbReference type="EMBL" id="FQXM01000009">
    <property type="protein sequence ID" value="SHH67287.1"/>
    <property type="molecule type" value="Genomic_DNA"/>
</dbReference>
<dbReference type="STRING" id="1121316.SAMN02745207_01948"/>
<dbReference type="InterPro" id="IPR011990">
    <property type="entry name" value="TPR-like_helical_dom_sf"/>
</dbReference>
<dbReference type="RefSeq" id="WP_073338246.1">
    <property type="nucleotide sequence ID" value="NZ_FQXM01000009.1"/>
</dbReference>
<dbReference type="InterPro" id="IPR010982">
    <property type="entry name" value="Lambda_DNA-bd_dom_sf"/>
</dbReference>
<dbReference type="SUPFAM" id="SSF47413">
    <property type="entry name" value="lambda repressor-like DNA-binding domains"/>
    <property type="match status" value="1"/>
</dbReference>
<dbReference type="PROSITE" id="PS50943">
    <property type="entry name" value="HTH_CROC1"/>
    <property type="match status" value="1"/>
</dbReference>
<organism evidence="2 3">
    <name type="scientific">Clostridium grantii DSM 8605</name>
    <dbReference type="NCBI Taxonomy" id="1121316"/>
    <lineage>
        <taxon>Bacteria</taxon>
        <taxon>Bacillati</taxon>
        <taxon>Bacillota</taxon>
        <taxon>Clostridia</taxon>
        <taxon>Eubacteriales</taxon>
        <taxon>Clostridiaceae</taxon>
        <taxon>Clostridium</taxon>
    </lineage>
</organism>
<sequence length="420" mass="50040">MEVITVGEKIKRARIYKGFTLKNLCGKDISVSKLSCIENGKVKPEKWILKALSEKLGVDYEELKKEIDQQIVESIKQIESDKHKNEEDYIEHLYEYAKLANESKYYELAFSLTHKIFLFMIEKKNFKKVLNLLGLHYELSNKTKPENKLTYYFDAATYFFQSEEYLQAKHYYYSIKEELLKVDPDNKELISKAAYYEILCFHGMKEYKKAYELAKQLEEYFYETNFNNSKSNLYHIMAILAIINNDDNYSIYMDKAYTYYEDNNIKKVQAKLDFGLEFLKNEEIEKGKILIEEALKEFDKRDKEEYAVFLLKAIEALYNQGIYNMVDEYIDAALDLSIILNKAKLMEKAYYYKTKQLITQENFFSAEMYLTLSLEFLLKFGKPKELYQRYMEMGKFYYDIKNVEDAVKCFTSARSMKNRL</sequence>
<keyword evidence="3" id="KW-1185">Reference proteome</keyword>
<name>A0A1M5UW82_9CLOT</name>
<dbReference type="Gene3D" id="1.25.40.10">
    <property type="entry name" value="Tetratricopeptide repeat domain"/>
    <property type="match status" value="1"/>
</dbReference>
<evidence type="ECO:0000313" key="3">
    <source>
        <dbReference type="Proteomes" id="UP000184447"/>
    </source>
</evidence>